<evidence type="ECO:0000256" key="1">
    <source>
        <dbReference type="SAM" id="MobiDB-lite"/>
    </source>
</evidence>
<dbReference type="EMBL" id="APAU02000116">
    <property type="protein sequence ID" value="EUB56443.1"/>
    <property type="molecule type" value="Genomic_DNA"/>
</dbReference>
<reference evidence="3 4" key="1">
    <citation type="journal article" date="2013" name="Nat. Genet.">
        <title>The genome of the hydatid tapeworm Echinococcus granulosus.</title>
        <authorList>
            <person name="Zheng H."/>
            <person name="Zhang W."/>
            <person name="Zhang L."/>
            <person name="Zhang Z."/>
            <person name="Li J."/>
            <person name="Lu G."/>
            <person name="Zhu Y."/>
            <person name="Wang Y."/>
            <person name="Huang Y."/>
            <person name="Liu J."/>
            <person name="Kang H."/>
            <person name="Chen J."/>
            <person name="Wang L."/>
            <person name="Chen A."/>
            <person name="Yu S."/>
            <person name="Gao Z."/>
            <person name="Jin L."/>
            <person name="Gu W."/>
            <person name="Wang Z."/>
            <person name="Zhao L."/>
            <person name="Shi B."/>
            <person name="Wen H."/>
            <person name="Lin R."/>
            <person name="Jones M.K."/>
            <person name="Brejova B."/>
            <person name="Vinar T."/>
            <person name="Zhao G."/>
            <person name="McManus D.P."/>
            <person name="Chen Z."/>
            <person name="Zhou Y."/>
            <person name="Wang S."/>
        </authorList>
    </citation>
    <scope>NUCLEOTIDE SEQUENCE [LARGE SCALE GENOMIC DNA]</scope>
</reference>
<dbReference type="OMA" id="TTHKYFT"/>
<proteinExistence type="predicted"/>
<dbReference type="Pfam" id="PF21772">
    <property type="entry name" value="CATIP_N"/>
    <property type="match status" value="1"/>
</dbReference>
<feature type="domain" description="Ciliogenesis-associated TTC17-interacting protein N-terminal" evidence="2">
    <location>
        <begin position="337"/>
        <end position="558"/>
    </location>
</feature>
<dbReference type="AlphaFoldDB" id="W6U5M1"/>
<keyword evidence="4" id="KW-1185">Reference proteome</keyword>
<dbReference type="STRING" id="6210.W6U5M1"/>
<name>W6U5M1_ECHGR</name>
<dbReference type="Proteomes" id="UP000019149">
    <property type="component" value="Unassembled WGS sequence"/>
</dbReference>
<gene>
    <name evidence="3" type="ORF">EGR_08708</name>
</gene>
<comment type="caution">
    <text evidence="3">The sequence shown here is derived from an EMBL/GenBank/DDBJ whole genome shotgun (WGS) entry which is preliminary data.</text>
</comment>
<accession>W6U5M1</accession>
<dbReference type="Gene3D" id="1.20.890.10">
    <property type="entry name" value="cAMP-dependent protein kinase regulatory subunit, dimerization-anchoring domain"/>
    <property type="match status" value="1"/>
</dbReference>
<dbReference type="PANTHER" id="PTHR15505">
    <property type="entry name" value="RIIA DOMAIN-CONTAINING PROTEIN 1"/>
    <property type="match status" value="1"/>
</dbReference>
<dbReference type="GeneID" id="36344423"/>
<evidence type="ECO:0000259" key="2">
    <source>
        <dbReference type="Pfam" id="PF21772"/>
    </source>
</evidence>
<dbReference type="RefSeq" id="XP_024347639.1">
    <property type="nucleotide sequence ID" value="XM_024497957.1"/>
</dbReference>
<evidence type="ECO:0000313" key="4">
    <source>
        <dbReference type="Proteomes" id="UP000019149"/>
    </source>
</evidence>
<dbReference type="InterPro" id="IPR047501">
    <property type="entry name" value="DD_CATIP"/>
</dbReference>
<protein>
    <recommendedName>
        <fullName evidence="2">Ciliogenesis-associated TTC17-interacting protein N-terminal domain-containing protein</fullName>
    </recommendedName>
</protein>
<feature type="compositionally biased region" description="Polar residues" evidence="1">
    <location>
        <begin position="211"/>
        <end position="223"/>
    </location>
</feature>
<organism evidence="3 4">
    <name type="scientific">Echinococcus granulosus</name>
    <name type="common">Hydatid tapeworm</name>
    <dbReference type="NCBI Taxonomy" id="6210"/>
    <lineage>
        <taxon>Eukaryota</taxon>
        <taxon>Metazoa</taxon>
        <taxon>Spiralia</taxon>
        <taxon>Lophotrochozoa</taxon>
        <taxon>Platyhelminthes</taxon>
        <taxon>Cestoda</taxon>
        <taxon>Eucestoda</taxon>
        <taxon>Cyclophyllidea</taxon>
        <taxon>Taeniidae</taxon>
        <taxon>Echinococcus</taxon>
        <taxon>Echinococcus granulosus group</taxon>
    </lineage>
</organism>
<sequence length="662" mass="75053">MDFLGGFFSVGLSLAGIDIFPDLSFYNPLVLLVRLEMFFSGGLGAVIKKYTEMQVEDSDGEKLDYFSDVIPVACPRSKTLVPRNPFGCASERHAEIRRTSLLKNRKCVLQNRIKSSTLVPSSSRGSGANITCRRRIIAPIEELKYALARGTTGPSLLRSSDRGRGAHKRRRSLSSNLRTLMPIEEFEPKLRVHIKRASSFSLPDRDRMGYGTTSSERQTPSTSEEIENASWVAINRRPSSFQRHRVLGTPKWFNPLSTSSTVDTCCEPPLKRPLLSRFNLSRMERLSSGLKGSISSKDRVLSWILSQPVYGSSGGPVLCRLPRTGIRKDRSSMLSFDFSTDITPSTINQATFSESLRAIAEDGTDVGFYECSVNADTNDKSVLVNTRSEYSIADTEYCTILTSKLDSQLNLLNETNEYTRKTKDQVIKRIIRTHRELDNLIVEIEEWVNTESTKSTRRQSLSELGWYLANGAVLVVERIYAITSAETKFTVNTLDTDGVVCNLVCEHLCERNVSYDNKNVSELAMKQTIVSPTGSSFTTHKYFTVHGQLLSLVQVGLPIVFKTVDLPSLVTKTQYLPPPNITDNDFHWRDNYMLYSRFHERKEELKSQYHLYLYNHPEFVDMVKDFLQSILMEKPEDTLNFAADFFTTFSKRQLLPPRLKRT</sequence>
<dbReference type="OrthoDB" id="6334211at2759"/>
<dbReference type="CTD" id="36344423"/>
<feature type="region of interest" description="Disordered" evidence="1">
    <location>
        <begin position="203"/>
        <end position="226"/>
    </location>
</feature>
<dbReference type="PANTHER" id="PTHR15505:SF4">
    <property type="entry name" value="RIIA DOMAIN-CONTAINING PROTEIN 1"/>
    <property type="match status" value="1"/>
</dbReference>
<dbReference type="CDD" id="cd22973">
    <property type="entry name" value="DD_CATIP"/>
    <property type="match status" value="1"/>
</dbReference>
<evidence type="ECO:0000313" key="3">
    <source>
        <dbReference type="EMBL" id="EUB56443.1"/>
    </source>
</evidence>
<dbReference type="KEGG" id="egl:EGR_08708"/>
<dbReference type="InterPro" id="IPR048777">
    <property type="entry name" value="CATIP_N"/>
</dbReference>
<dbReference type="SUPFAM" id="SSF47391">
    <property type="entry name" value="Dimerization-anchoring domain of cAMP-dependent PK regulatory subunit"/>
    <property type="match status" value="1"/>
</dbReference>